<organism evidence="1">
    <name type="scientific">Rhizophagus irregularis (strain DAOM 181602 / DAOM 197198 / MUCL 43194)</name>
    <name type="common">Arbuscular mycorrhizal fungus</name>
    <name type="synonym">Glomus intraradices</name>
    <dbReference type="NCBI Taxonomy" id="747089"/>
    <lineage>
        <taxon>Eukaryota</taxon>
        <taxon>Fungi</taxon>
        <taxon>Fungi incertae sedis</taxon>
        <taxon>Mucoromycota</taxon>
        <taxon>Glomeromycotina</taxon>
        <taxon>Glomeromycetes</taxon>
        <taxon>Glomerales</taxon>
        <taxon>Glomeraceae</taxon>
        <taxon>Rhizophagus</taxon>
    </lineage>
</organism>
<protein>
    <recommendedName>
        <fullName evidence="2">Protein kinase domain-containing protein</fullName>
    </recommendedName>
</protein>
<evidence type="ECO:0008006" key="2">
    <source>
        <dbReference type="Google" id="ProtNLM"/>
    </source>
</evidence>
<dbReference type="HOGENOM" id="CLU_000288_7_8_1"/>
<gene>
    <name evidence="1" type="ORF">GLOINDRAFT_34478</name>
</gene>
<evidence type="ECO:0000313" key="1">
    <source>
        <dbReference type="EMBL" id="ESA06208.1"/>
    </source>
</evidence>
<dbReference type="EMBL" id="KI291926">
    <property type="protein sequence ID" value="ESA06208.1"/>
    <property type="molecule type" value="Genomic_DNA"/>
</dbReference>
<proteinExistence type="predicted"/>
<accession>U9TIS2</accession>
<sequence length="502" mass="59524">MDTYNKFLDIKEVDKDDFSTVYSVKWEDGPLEWNYYRKFIRNKKDFELKLKYSHNLQNVVKFLNEVKTYSTNFEIFGISQNPDTKNYIMVLQDNKDYCILCQNIYTGKWCGQCEINKLRKNFTNWTSRNEKIDSFIQEKQLEVSHYNDTIFEWIPYNQFNDINEIGMHDHITVYSAKWKDGPLESLTFFEKLLSLFKEQNTTNEFLNKIKRYFTVNSNKMYGISQNPNTKEYLVILNGGCVKCGEIGNELIDNFIQKMKLKIKKYDIIFKWIPYNQFIDVKEIGQSDFTTVYLAKWEDGPLEYNINTMQYERDPNRAITLKCLNNTRNMINEFLDKVKVNSIVKESNVLNNIYGISQNPDTGNYIMVLHDKYFEKYFEGHCININKEIDKFIQEMQLKINNHDDVIFEWIPYNQFNDIKRIGKGGFATVYSAIWKDGLLKYDINKAQYVRNSNTKVALKYLYNSQNITSEFLHEVKAYSINNSETLIIGYITTINILIGLVN</sequence>
<dbReference type="AlphaFoldDB" id="U9TIS2"/>
<dbReference type="SUPFAM" id="SSF56112">
    <property type="entry name" value="Protein kinase-like (PK-like)"/>
    <property type="match status" value="1"/>
</dbReference>
<name>U9TIS2_RHIID</name>
<reference evidence="1" key="1">
    <citation type="submission" date="2013-07" db="EMBL/GenBank/DDBJ databases">
        <title>The genome of an arbuscular mycorrhizal fungus provides insights into the evolution of the oldest plant symbiosis.</title>
        <authorList>
            <consortium name="DOE Joint Genome Institute"/>
            <person name="Tisserant E."/>
            <person name="Malbreil M."/>
            <person name="Kuo A."/>
            <person name="Kohler A."/>
            <person name="Symeonidi A."/>
            <person name="Balestrini R."/>
            <person name="Charron P."/>
            <person name="Duensing N."/>
            <person name="Frei-dit-Frey N."/>
            <person name="Gianinazzi-Pearson V."/>
            <person name="Gilbert B."/>
            <person name="Handa Y."/>
            <person name="Hijri M."/>
            <person name="Kaul R."/>
            <person name="Kawaguchi M."/>
            <person name="Krajinski F."/>
            <person name="Lammers P."/>
            <person name="Lapierre D."/>
            <person name="Masclaux F.G."/>
            <person name="Murat C."/>
            <person name="Morin E."/>
            <person name="Ndikumana S."/>
            <person name="Pagni M."/>
            <person name="Petitpierre D."/>
            <person name="Requena N."/>
            <person name="Rosikiewicz P."/>
            <person name="Riley R."/>
            <person name="Saito K."/>
            <person name="San Clemente H."/>
            <person name="Shapiro H."/>
            <person name="van Tuinen D."/>
            <person name="Becard G."/>
            <person name="Bonfante P."/>
            <person name="Paszkowski U."/>
            <person name="Shachar-Hill Y."/>
            <person name="Young J.P."/>
            <person name="Sanders I.R."/>
            <person name="Henrissat B."/>
            <person name="Rensing S.A."/>
            <person name="Grigoriev I.V."/>
            <person name="Corradi N."/>
            <person name="Roux C."/>
            <person name="Martin F."/>
        </authorList>
    </citation>
    <scope>NUCLEOTIDE SEQUENCE</scope>
    <source>
        <strain evidence="1">DAOM 197198</strain>
    </source>
</reference>
<dbReference type="Gene3D" id="1.10.510.10">
    <property type="entry name" value="Transferase(Phosphotransferase) domain 1"/>
    <property type="match status" value="2"/>
</dbReference>
<dbReference type="InterPro" id="IPR011009">
    <property type="entry name" value="Kinase-like_dom_sf"/>
</dbReference>
<dbReference type="VEuPathDB" id="FungiDB:RhiirFUN_005969"/>